<dbReference type="Proteomes" id="UP000018745">
    <property type="component" value="Chromosome"/>
</dbReference>
<evidence type="ECO:0000313" key="1">
    <source>
        <dbReference type="EMBL" id="AHC40236.1"/>
    </source>
</evidence>
<proteinExistence type="predicted"/>
<sequence>MVLKILTVLTVPRSAVAIPFLVSGNSVEQDRGKFHLSRKWKGCVDLLEGEQIIDKKIYLWKLDNDSNKLEMIYHDYKNDFAEKIQSLRKSSQGTYGHSSKLILKLERSGKEETLDRPTMLFNYTAGSGSDEQNLLFPDKQCTLFKNGENDYTFACESTAWTVIKKKFSLI</sequence>
<protein>
    <submittedName>
        <fullName evidence="1">Uncharacterized protein</fullName>
    </submittedName>
</protein>
<gene>
    <name evidence="1" type="ORF">OVS_01755</name>
</gene>
<reference evidence="1 2" key="1">
    <citation type="journal article" date="2014" name="Genome Announc.">
        <title>Complete Genome Sequence of Mycoplasma ovis Strain Michigan, a Hemoplasma of Sheep with Two Distinct 16S rRNA Genes.</title>
        <authorList>
            <person name="Deshuillers P.L."/>
            <person name="Santos A.P."/>
            <person name="do Nascimento N.C."/>
            <person name="Hampel J.A."/>
            <person name="Bergin I.L."/>
            <person name="Dyson M.C."/>
            <person name="Messick J.B."/>
        </authorList>
    </citation>
    <scope>NUCLEOTIDE SEQUENCE [LARGE SCALE GENOMIC DNA]</scope>
    <source>
        <strain evidence="1 2">Michigan</strain>
    </source>
</reference>
<name>A0ABN4BLV8_9MOLU</name>
<keyword evidence="2" id="KW-1185">Reference proteome</keyword>
<dbReference type="EMBL" id="CP006935">
    <property type="protein sequence ID" value="AHC40236.1"/>
    <property type="molecule type" value="Genomic_DNA"/>
</dbReference>
<evidence type="ECO:0000313" key="2">
    <source>
        <dbReference type="Proteomes" id="UP000018745"/>
    </source>
</evidence>
<organism evidence="1 2">
    <name type="scientific">Mycoplasma ovis str. Michigan</name>
    <dbReference type="NCBI Taxonomy" id="1415773"/>
    <lineage>
        <taxon>Bacteria</taxon>
        <taxon>Bacillati</taxon>
        <taxon>Mycoplasmatota</taxon>
        <taxon>Mollicutes</taxon>
        <taxon>Mycoplasmataceae</taxon>
        <taxon>Mycoplasma</taxon>
    </lineage>
</organism>
<dbReference type="RefSeq" id="WP_024071137.1">
    <property type="nucleotide sequence ID" value="NC_023062.1"/>
</dbReference>
<accession>A0ABN4BLV8</accession>